<dbReference type="Proteomes" id="UP000199634">
    <property type="component" value="Unassembled WGS sequence"/>
</dbReference>
<reference evidence="1 2" key="1">
    <citation type="submission" date="2016-10" db="EMBL/GenBank/DDBJ databases">
        <authorList>
            <person name="de Groot N.N."/>
        </authorList>
    </citation>
    <scope>NUCLEOTIDE SEQUENCE [LARGE SCALE GENOMIC DNA]</scope>
    <source>
        <strain evidence="1 2">CGMCC 1.10825</strain>
    </source>
</reference>
<dbReference type="EMBL" id="FNXE01000095">
    <property type="protein sequence ID" value="SEI04620.1"/>
    <property type="molecule type" value="Genomic_DNA"/>
</dbReference>
<dbReference type="RefSeq" id="WP_091103015.1">
    <property type="nucleotide sequence ID" value="NZ_FNXE01000095.1"/>
</dbReference>
<keyword evidence="2" id="KW-1185">Reference proteome</keyword>
<evidence type="ECO:0000313" key="2">
    <source>
        <dbReference type="Proteomes" id="UP000199634"/>
    </source>
</evidence>
<evidence type="ECO:0008006" key="3">
    <source>
        <dbReference type="Google" id="ProtNLM"/>
    </source>
</evidence>
<name>A0A1H6N3B6_9FLAO</name>
<evidence type="ECO:0000313" key="1">
    <source>
        <dbReference type="EMBL" id="SEI04620.1"/>
    </source>
</evidence>
<organism evidence="1 2">
    <name type="scientific">Paenimyroides marinum</name>
    <dbReference type="NCBI Taxonomy" id="1159016"/>
    <lineage>
        <taxon>Bacteria</taxon>
        <taxon>Pseudomonadati</taxon>
        <taxon>Bacteroidota</taxon>
        <taxon>Flavobacteriia</taxon>
        <taxon>Flavobacteriales</taxon>
        <taxon>Flavobacteriaceae</taxon>
        <taxon>Paenimyroides</taxon>
    </lineage>
</organism>
<accession>A0A1H6N3B6</accession>
<dbReference type="OrthoDB" id="1046747at2"/>
<dbReference type="AlphaFoldDB" id="A0A1H6N3B6"/>
<sequence length="370" mass="44540">MIFKINSCFSQYIPIDTIYGNVKEVYETIVYPHITKEASIDGDDYELFNNYYGEFGFPGSKDSKELTHFYWYHTSYNHYINNRRFYDKNRNLIKEYWYDQNYEKINTYNYTYNQNKLVASIDSSKYSIIQNFINVTEDKDINEIEIRTDVDDRTSDVIYSFKTFDKDLLVSQKKVYYGRLMISYFKYDENKNMVEEVNYVQNSENYLNAGDEKLVLRYITKSNYNQNNKLENSITEYMIDGVLKKERGITNKFNSNNFITESHFFEGSFDRYTFYKYDGLDRLTERSTFNDNLDNLPVTENYFYDENNNIIKLLYTTRSDTKYKVNETKNVLFEYTFDDCDNWVSIAKKVDGKVQAVRLRQIYYYSLLTD</sequence>
<gene>
    <name evidence="1" type="ORF">SAMN02927937_02938</name>
</gene>
<proteinExistence type="predicted"/>
<protein>
    <recommendedName>
        <fullName evidence="3">YD repeat-containing protein</fullName>
    </recommendedName>
</protein>